<evidence type="ECO:0000256" key="2">
    <source>
        <dbReference type="ARBA" id="ARBA00022475"/>
    </source>
</evidence>
<evidence type="ECO:0000313" key="14">
    <source>
        <dbReference type="Proteomes" id="UP000284219"/>
    </source>
</evidence>
<keyword evidence="14" id="KW-1185">Reference proteome</keyword>
<evidence type="ECO:0000256" key="4">
    <source>
        <dbReference type="ARBA" id="ARBA00022989"/>
    </source>
</evidence>
<feature type="coiled-coil region" evidence="9">
    <location>
        <begin position="267"/>
        <end position="301"/>
    </location>
</feature>
<keyword evidence="3 10" id="KW-0812">Transmembrane</keyword>
<dbReference type="CDD" id="cd18774">
    <property type="entry name" value="PDC2_HK_sensor"/>
    <property type="match status" value="1"/>
</dbReference>
<reference evidence="13 14" key="1">
    <citation type="submission" date="2016-08" db="EMBL/GenBank/DDBJ databases">
        <title>Novel Firmicute Genomes.</title>
        <authorList>
            <person name="Poppleton D.I."/>
            <person name="Gribaldo S."/>
        </authorList>
    </citation>
    <scope>NUCLEOTIDE SEQUENCE [LARGE SCALE GENOMIC DNA]</scope>
    <source>
        <strain evidence="13 14">RAOx-1</strain>
    </source>
</reference>
<organism evidence="13 14">
    <name type="scientific">Ammoniphilus oxalaticus</name>
    <dbReference type="NCBI Taxonomy" id="66863"/>
    <lineage>
        <taxon>Bacteria</taxon>
        <taxon>Bacillati</taxon>
        <taxon>Bacillota</taxon>
        <taxon>Bacilli</taxon>
        <taxon>Bacillales</taxon>
        <taxon>Paenibacillaceae</taxon>
        <taxon>Aneurinibacillus group</taxon>
        <taxon>Ammoniphilus</taxon>
    </lineage>
</organism>
<evidence type="ECO:0000259" key="12">
    <source>
        <dbReference type="PROSITE" id="PS50885"/>
    </source>
</evidence>
<feature type="domain" description="Methyl-accepting transducer" evidence="11">
    <location>
        <begin position="298"/>
        <end position="534"/>
    </location>
</feature>
<name>A0A419SL36_9BACL</name>
<accession>A0A419SL36</accession>
<evidence type="ECO:0000313" key="13">
    <source>
        <dbReference type="EMBL" id="RKD24704.1"/>
    </source>
</evidence>
<comment type="caution">
    <text evidence="13">The sequence shown here is derived from an EMBL/GenBank/DDBJ whole genome shotgun (WGS) entry which is preliminary data.</text>
</comment>
<feature type="domain" description="HAMP" evidence="12">
    <location>
        <begin position="226"/>
        <end position="279"/>
    </location>
</feature>
<evidence type="ECO:0000256" key="6">
    <source>
        <dbReference type="ARBA" id="ARBA00023224"/>
    </source>
</evidence>
<proteinExistence type="inferred from homology"/>
<evidence type="ECO:0000256" key="8">
    <source>
        <dbReference type="PROSITE-ProRule" id="PRU00284"/>
    </source>
</evidence>
<evidence type="ECO:0000259" key="11">
    <source>
        <dbReference type="PROSITE" id="PS50111"/>
    </source>
</evidence>
<evidence type="ECO:0000256" key="1">
    <source>
        <dbReference type="ARBA" id="ARBA00004651"/>
    </source>
</evidence>
<dbReference type="Pfam" id="PF00672">
    <property type="entry name" value="HAMP"/>
    <property type="match status" value="1"/>
</dbReference>
<feature type="transmembrane region" description="Helical" evidence="10">
    <location>
        <begin position="206"/>
        <end position="224"/>
    </location>
</feature>
<dbReference type="InterPro" id="IPR033480">
    <property type="entry name" value="sCache_2"/>
</dbReference>
<dbReference type="Pfam" id="PF00015">
    <property type="entry name" value="MCPsignal"/>
    <property type="match status" value="1"/>
</dbReference>
<dbReference type="Gene3D" id="3.30.450.20">
    <property type="entry name" value="PAS domain"/>
    <property type="match status" value="1"/>
</dbReference>
<protein>
    <submittedName>
        <fullName evidence="13">Chemotaxis protein</fullName>
    </submittedName>
</protein>
<dbReference type="PANTHER" id="PTHR32089:SF114">
    <property type="entry name" value="METHYL-ACCEPTING CHEMOTAXIS PROTEIN MCPB"/>
    <property type="match status" value="1"/>
</dbReference>
<dbReference type="GO" id="GO:0007165">
    <property type="term" value="P:signal transduction"/>
    <property type="evidence" value="ECO:0007669"/>
    <property type="project" value="UniProtKB-KW"/>
</dbReference>
<dbReference type="GO" id="GO:0005886">
    <property type="term" value="C:plasma membrane"/>
    <property type="evidence" value="ECO:0007669"/>
    <property type="project" value="UniProtKB-SubCell"/>
</dbReference>
<dbReference type="AlphaFoldDB" id="A0A419SL36"/>
<keyword evidence="2" id="KW-1003">Cell membrane</keyword>
<dbReference type="InterPro" id="IPR003660">
    <property type="entry name" value="HAMP_dom"/>
</dbReference>
<keyword evidence="4 10" id="KW-1133">Transmembrane helix</keyword>
<evidence type="ECO:0000256" key="3">
    <source>
        <dbReference type="ARBA" id="ARBA00022692"/>
    </source>
</evidence>
<dbReference type="Pfam" id="PF17200">
    <property type="entry name" value="sCache_2"/>
    <property type="match status" value="1"/>
</dbReference>
<keyword evidence="5 10" id="KW-0472">Membrane</keyword>
<dbReference type="SMART" id="SM00283">
    <property type="entry name" value="MA"/>
    <property type="match status" value="1"/>
</dbReference>
<dbReference type="SUPFAM" id="SSF58104">
    <property type="entry name" value="Methyl-accepting chemotaxis protein (MCP) signaling domain"/>
    <property type="match status" value="1"/>
</dbReference>
<keyword evidence="9" id="KW-0175">Coiled coil</keyword>
<dbReference type="SMART" id="SM00304">
    <property type="entry name" value="HAMP"/>
    <property type="match status" value="1"/>
</dbReference>
<sequence>MKKMLFQFNTIKMKLMVTSLALLAIPLIILGILGYQSSKNSLDEAGATNLKNSVVMTLELINALNEEVEKGSLSLDEAQEKVKVAILGEMNADGTRPINKNIDIGSNGYLYVLDHQGVDVAHPTLEGQNLWDVEDVDGFKFVQESIRVGDQGGGFVYYQWAHPDDENRIEPKVTYSETDPDWGWVVNASTYMSDFNLAAYHIRNTALITVGIALLIGSCIVWVFSNRIANPITEVSTRMNELANGDLSHSPLEIHSSDETGKLALAMNTLQEQLKGIIKNLAGTSQELNAQSEEMAQAANEVSAGAQQIAATMEQLSAGSEEQAGASSQISDLITHLNDQIVDSNRDGENLIEASQHVHKLSTEGKEQMELSVQQMDEITYLVTDSVEKVSGLNEQSQEISKLINVIQNIAEQTNLLALNAAIEAARAGEAGRGFAVVADEVRKLAEQVRHSVTDITEIIVGIQTETKAVTLSLESGYEKVALGNKQMNISRQNFDSINEAMSDMLKRIDNISINLTEIAKHSDQVSQAGDSIAAASEEASAGITQSAATAQQQCSSMLEMNDSADSLAQLSEELNMMVRSFKLE</sequence>
<dbReference type="PROSITE" id="PS50111">
    <property type="entry name" value="CHEMOTAXIS_TRANSDUC_2"/>
    <property type="match status" value="1"/>
</dbReference>
<comment type="subcellular location">
    <subcellularLocation>
        <location evidence="1">Cell membrane</location>
        <topology evidence="1">Multi-pass membrane protein</topology>
    </subcellularLocation>
</comment>
<comment type="similarity">
    <text evidence="7">Belongs to the methyl-accepting chemotaxis (MCP) protein family.</text>
</comment>
<evidence type="ECO:0000256" key="7">
    <source>
        <dbReference type="ARBA" id="ARBA00029447"/>
    </source>
</evidence>
<dbReference type="PANTHER" id="PTHR32089">
    <property type="entry name" value="METHYL-ACCEPTING CHEMOTAXIS PROTEIN MCPB"/>
    <property type="match status" value="1"/>
</dbReference>
<evidence type="ECO:0000256" key="10">
    <source>
        <dbReference type="SAM" id="Phobius"/>
    </source>
</evidence>
<evidence type="ECO:0000256" key="5">
    <source>
        <dbReference type="ARBA" id="ARBA00023136"/>
    </source>
</evidence>
<dbReference type="Proteomes" id="UP000284219">
    <property type="component" value="Unassembled WGS sequence"/>
</dbReference>
<keyword evidence="6 8" id="KW-0807">Transducer</keyword>
<dbReference type="OrthoDB" id="9810264at2"/>
<dbReference type="Gene3D" id="1.10.287.950">
    <property type="entry name" value="Methyl-accepting chemotaxis protein"/>
    <property type="match status" value="1"/>
</dbReference>
<dbReference type="InterPro" id="IPR004089">
    <property type="entry name" value="MCPsignal_dom"/>
</dbReference>
<dbReference type="RefSeq" id="WP_120189986.1">
    <property type="nucleotide sequence ID" value="NZ_MCHY01000008.1"/>
</dbReference>
<dbReference type="SMART" id="SM01049">
    <property type="entry name" value="Cache_2"/>
    <property type="match status" value="1"/>
</dbReference>
<dbReference type="CDD" id="cd11386">
    <property type="entry name" value="MCP_signal"/>
    <property type="match status" value="1"/>
</dbReference>
<gene>
    <name evidence="13" type="ORF">BEP19_08330</name>
</gene>
<evidence type="ECO:0000256" key="9">
    <source>
        <dbReference type="SAM" id="Coils"/>
    </source>
</evidence>
<dbReference type="CDD" id="cd06225">
    <property type="entry name" value="HAMP"/>
    <property type="match status" value="1"/>
</dbReference>
<dbReference type="PROSITE" id="PS50885">
    <property type="entry name" value="HAMP"/>
    <property type="match status" value="1"/>
</dbReference>
<dbReference type="EMBL" id="MCHY01000008">
    <property type="protein sequence ID" value="RKD24704.1"/>
    <property type="molecule type" value="Genomic_DNA"/>
</dbReference>